<dbReference type="PROSITE" id="PS00917">
    <property type="entry name" value="ASN_GLN_ASE_2"/>
    <property type="match status" value="1"/>
</dbReference>
<evidence type="ECO:0000259" key="3">
    <source>
        <dbReference type="Pfam" id="PF17763"/>
    </source>
</evidence>
<dbReference type="InterPro" id="IPR036152">
    <property type="entry name" value="Asp/glu_Ase-like_sf"/>
</dbReference>
<dbReference type="PIRSF" id="PIRSF500176">
    <property type="entry name" value="L_ASNase"/>
    <property type="match status" value="1"/>
</dbReference>
<dbReference type="SMART" id="SM00870">
    <property type="entry name" value="Asparaginase"/>
    <property type="match status" value="1"/>
</dbReference>
<dbReference type="InterPro" id="IPR006034">
    <property type="entry name" value="Asparaginase/glutaminase-like"/>
</dbReference>
<dbReference type="InterPro" id="IPR041725">
    <property type="entry name" value="L-asparaginase_I"/>
</dbReference>
<dbReference type="SFLD" id="SFLDS00057">
    <property type="entry name" value="Glutaminase/Asparaginase"/>
    <property type="match status" value="1"/>
</dbReference>
<reference evidence="5" key="1">
    <citation type="journal article" date="2019" name="Int. J. Syst. Evol. Microbiol.">
        <title>The Global Catalogue of Microorganisms (GCM) 10K type strain sequencing project: providing services to taxonomists for standard genome sequencing and annotation.</title>
        <authorList>
            <consortium name="The Broad Institute Genomics Platform"/>
            <consortium name="The Broad Institute Genome Sequencing Center for Infectious Disease"/>
            <person name="Wu L."/>
            <person name="Ma J."/>
        </authorList>
    </citation>
    <scope>NUCLEOTIDE SEQUENCE [LARGE SCALE GENOMIC DNA]</scope>
    <source>
        <strain evidence="5">NBRC 104970</strain>
    </source>
</reference>
<dbReference type="PIRSF" id="PIRSF001220">
    <property type="entry name" value="L-ASNase_gatD"/>
    <property type="match status" value="1"/>
</dbReference>
<evidence type="ECO:0000256" key="1">
    <source>
        <dbReference type="PROSITE-ProRule" id="PRU10100"/>
    </source>
</evidence>
<dbReference type="InterPro" id="IPR027474">
    <property type="entry name" value="L-asparaginase_N"/>
</dbReference>
<dbReference type="InterPro" id="IPR027473">
    <property type="entry name" value="L-asparaginase_C"/>
</dbReference>
<proteinExistence type="predicted"/>
<dbReference type="Gene3D" id="3.40.50.1170">
    <property type="entry name" value="L-asparaginase, N-terminal domain"/>
    <property type="match status" value="1"/>
</dbReference>
<dbReference type="Proteomes" id="UP001156836">
    <property type="component" value="Unassembled WGS sequence"/>
</dbReference>
<dbReference type="RefSeq" id="WP_018747859.1">
    <property type="nucleotide sequence ID" value="NZ_BSOZ01000003.1"/>
</dbReference>
<feature type="domain" description="Asparaginase/glutaminase C-terminal" evidence="3">
    <location>
        <begin position="204"/>
        <end position="318"/>
    </location>
</feature>
<dbReference type="Pfam" id="PF17763">
    <property type="entry name" value="Asparaginase_C"/>
    <property type="match status" value="1"/>
</dbReference>
<dbReference type="Pfam" id="PF00710">
    <property type="entry name" value="Asparaginase"/>
    <property type="match status" value="1"/>
</dbReference>
<comment type="caution">
    <text evidence="4">The sequence shown here is derived from an EMBL/GenBank/DDBJ whole genome shotgun (WGS) entry which is preliminary data.</text>
</comment>
<dbReference type="PANTHER" id="PTHR11707">
    <property type="entry name" value="L-ASPARAGINASE"/>
    <property type="match status" value="1"/>
</dbReference>
<keyword evidence="5" id="KW-1185">Reference proteome</keyword>
<dbReference type="PROSITE" id="PS51732">
    <property type="entry name" value="ASN_GLN_ASE_3"/>
    <property type="match status" value="1"/>
</dbReference>
<dbReference type="SUPFAM" id="SSF53774">
    <property type="entry name" value="Glutaminase/Asparaginase"/>
    <property type="match status" value="1"/>
</dbReference>
<dbReference type="CDD" id="cd08963">
    <property type="entry name" value="L-asparaginase_I"/>
    <property type="match status" value="1"/>
</dbReference>
<evidence type="ECO:0000313" key="4">
    <source>
        <dbReference type="EMBL" id="GLS03225.1"/>
    </source>
</evidence>
<dbReference type="EMBL" id="BSOZ01000003">
    <property type="protein sequence ID" value="GLS03225.1"/>
    <property type="molecule type" value="Genomic_DNA"/>
</dbReference>
<gene>
    <name evidence="4" type="primary">ansA</name>
    <name evidence="4" type="ORF">GCM10007860_03680</name>
</gene>
<protein>
    <submittedName>
        <fullName evidence="4">L-asparaginase 1</fullName>
    </submittedName>
</protein>
<dbReference type="InterPro" id="IPR027475">
    <property type="entry name" value="Asparaginase/glutaminase_AS2"/>
</dbReference>
<dbReference type="PANTHER" id="PTHR11707:SF28">
    <property type="entry name" value="60 KDA LYSOPHOSPHOLIPASE"/>
    <property type="match status" value="1"/>
</dbReference>
<dbReference type="PRINTS" id="PR00139">
    <property type="entry name" value="ASNGLNASE"/>
</dbReference>
<feature type="active site" evidence="1">
    <location>
        <position position="81"/>
    </location>
</feature>
<accession>A0ABQ6BMJ1</accession>
<sequence length="328" mass="35209">MRILIIYTGGTIGMAQGPRGLAPLAGGLAAPLAQRCPGAELLEYAPLLDSSSMTPRHWAQIARDIQARVADFDGFLVLHGTDTLAWTAAALAYQLQGAGRPVVVTGAMRPWSAPDSDAPGNVEAAWALLHQPAFREVGVVFANRVYRATRVRKLDCSADEAFDSPNAPTLGEYVGRQWRLDALRLTQVPAVVDRLQPINPDWQVLSVRLAPGFNARWFGEQLRQAPPQALLVEAYGSGNLPEESVLLDTLGALATRIPVAVCTQCLRGTVQLGQYAAGSPLAAAGVFDAADMTPEASLAKLYWVMSQTPDLAVRRALFETSLLDDRAT</sequence>
<dbReference type="InterPro" id="IPR040919">
    <property type="entry name" value="Asparaginase_C"/>
</dbReference>
<dbReference type="InterPro" id="IPR037152">
    <property type="entry name" value="L-asparaginase_N_sf"/>
</dbReference>
<evidence type="ECO:0000259" key="2">
    <source>
        <dbReference type="Pfam" id="PF00710"/>
    </source>
</evidence>
<name>A0ABQ6BMJ1_9NEIS</name>
<dbReference type="Gene3D" id="3.40.50.40">
    <property type="match status" value="1"/>
</dbReference>
<evidence type="ECO:0000313" key="5">
    <source>
        <dbReference type="Proteomes" id="UP001156836"/>
    </source>
</evidence>
<organism evidence="4 5">
    <name type="scientific">Chitiniphilus shinanonensis</name>
    <dbReference type="NCBI Taxonomy" id="553088"/>
    <lineage>
        <taxon>Bacteria</taxon>
        <taxon>Pseudomonadati</taxon>
        <taxon>Pseudomonadota</taxon>
        <taxon>Betaproteobacteria</taxon>
        <taxon>Neisseriales</taxon>
        <taxon>Chitinibacteraceae</taxon>
        <taxon>Chitiniphilus</taxon>
    </lineage>
</organism>
<feature type="domain" description="L-asparaginase N-terminal" evidence="2">
    <location>
        <begin position="2"/>
        <end position="180"/>
    </location>
</feature>